<dbReference type="InterPro" id="IPR016130">
    <property type="entry name" value="Tyr_Pase_AS"/>
</dbReference>
<dbReference type="SUPFAM" id="SSF52799">
    <property type="entry name" value="(Phosphotyrosine protein) phosphatases II"/>
    <property type="match status" value="1"/>
</dbReference>
<accession>A0A0N5A8I0</accession>
<evidence type="ECO:0000313" key="4">
    <source>
        <dbReference type="Proteomes" id="UP000046393"/>
    </source>
</evidence>
<dbReference type="PRINTS" id="PR00700">
    <property type="entry name" value="PRTYPHPHTASE"/>
</dbReference>
<dbReference type="SMART" id="SM00194">
    <property type="entry name" value="PTPc"/>
    <property type="match status" value="1"/>
</dbReference>
<reference evidence="5" key="1">
    <citation type="submission" date="2017-02" db="UniProtKB">
        <authorList>
            <consortium name="WormBaseParasite"/>
        </authorList>
    </citation>
    <scope>IDENTIFICATION</scope>
</reference>
<evidence type="ECO:0000313" key="5">
    <source>
        <dbReference type="WBParaSite" id="SMUV_0000038001-mRNA-1"/>
    </source>
</evidence>
<evidence type="ECO:0000256" key="1">
    <source>
        <dbReference type="SAM" id="MobiDB-lite"/>
    </source>
</evidence>
<feature type="domain" description="Tyrosine-protein phosphatase" evidence="2">
    <location>
        <begin position="468"/>
        <end position="692"/>
    </location>
</feature>
<dbReference type="InterPro" id="IPR052782">
    <property type="entry name" value="Oocyte-zygote_transition_reg"/>
</dbReference>
<dbReference type="InterPro" id="IPR029021">
    <property type="entry name" value="Prot-tyrosine_phosphatase-like"/>
</dbReference>
<evidence type="ECO:0000259" key="2">
    <source>
        <dbReference type="PROSITE" id="PS50055"/>
    </source>
</evidence>
<dbReference type="Pfam" id="PF00102">
    <property type="entry name" value="Y_phosphatase"/>
    <property type="match status" value="1"/>
</dbReference>
<evidence type="ECO:0000259" key="3">
    <source>
        <dbReference type="PROSITE" id="PS50056"/>
    </source>
</evidence>
<dbReference type="GO" id="GO:0004725">
    <property type="term" value="F:protein tyrosine phosphatase activity"/>
    <property type="evidence" value="ECO:0007669"/>
    <property type="project" value="InterPro"/>
</dbReference>
<protein>
    <submittedName>
        <fullName evidence="5">SET domain-containing protein</fullName>
    </submittedName>
</protein>
<dbReference type="PROSITE" id="PS50055">
    <property type="entry name" value="TYR_PHOSPHATASE_PTP"/>
    <property type="match status" value="1"/>
</dbReference>
<dbReference type="WBParaSite" id="SMUV_0000038001-mRNA-1">
    <property type="protein sequence ID" value="SMUV_0000038001-mRNA-1"/>
    <property type="gene ID" value="SMUV_0000038001"/>
</dbReference>
<name>A0A0N5A8I0_9BILA</name>
<dbReference type="InterPro" id="IPR000387">
    <property type="entry name" value="Tyr_Pase_dom"/>
</dbReference>
<dbReference type="Proteomes" id="UP000046393">
    <property type="component" value="Unplaced"/>
</dbReference>
<feature type="region of interest" description="Disordered" evidence="1">
    <location>
        <begin position="1"/>
        <end position="25"/>
    </location>
</feature>
<feature type="domain" description="Tyrosine specific protein phosphatases" evidence="3">
    <location>
        <begin position="608"/>
        <end position="683"/>
    </location>
</feature>
<dbReference type="SMART" id="SM00404">
    <property type="entry name" value="PTPc_motif"/>
    <property type="match status" value="1"/>
</dbReference>
<dbReference type="PROSITE" id="PS00383">
    <property type="entry name" value="TYR_PHOSPHATASE_1"/>
    <property type="match status" value="1"/>
</dbReference>
<dbReference type="InterPro" id="IPR000242">
    <property type="entry name" value="PTP_cat"/>
</dbReference>
<sequence>MLKSIRRQQLSAMHHRDTYAEQRKRPTFHVRSLSASECGTNNQHISLKDAVDYPSTKSGGHRLPHPLGGTSDGPQDVIRNRTDEKRWRRRMRVKNTKVNRRSRLNRSSSLEVEKPRDADLAGVGFMTHTPTQNWLTKQMEDLADFVYEEPHAQVYSARQLTDVNQCNTKYEELKKTRFKYFMTRRTIDKQPEVILNEAAIAADKANGNYEFSKLDATSPGAYSLYVQDYIAQRKFDERKECADVPINSEMITEQPSAVDKKKIFSFEKEDIEKLINRSRKDDILSLALLYDARYDNNWKRLKNLSSEERRKWKNRCGWVRPLSKLCEKVGIDHKFFSKNPNVSLADARDFILYQRLTAIKGPSEWVMEVPENVHNSAVEKFFESDWDGKAVQRRMVHYLKCTENDRDRMAIDGQYYNNIYLGKRMYGPGRKQKVVRTMIGGMEHRFEVMDSPINRFYFTCDVSLRYPEKCRNKRVKCRDSSRVILNYPENCECDFIHANYVRGGPLFNEFIITQAPMDNTVGDFWRMVWQEQSPYIFMLISRKQKHRCAAYWPRTIGSSMQCYGLKIVNQRVDEYRHPLFRVTSLLIYGPDEKQLKVEHWQGDFNNSDNLAAPLQLLHLARNCSRPTIVHCHLGISRSAVLVAIEICISSILRGPSYNHLVQKAVQLLRTQRPYSIETPMQYIYIHRVLQYFMQPFVGDLYEFRYEYKHWLDERAQRSFLDEIGQQVPGYRCLSPPVDADLIGRTRHSDVQDHFREVSDSVGQLPIPLEQTRNFNDELRLSKKYPRGLRYE</sequence>
<dbReference type="STRING" id="451379.A0A0N5A8I0"/>
<dbReference type="InterPro" id="IPR003595">
    <property type="entry name" value="Tyr_Pase_cat"/>
</dbReference>
<feature type="region of interest" description="Disordered" evidence="1">
    <location>
        <begin position="46"/>
        <end position="77"/>
    </location>
</feature>
<dbReference type="PANTHER" id="PTHR46163:SF7">
    <property type="entry name" value="PROTEIN TYROSINE PHOSPHATASE-LIKE PROTEIN EGG-3"/>
    <property type="match status" value="1"/>
</dbReference>
<dbReference type="Gene3D" id="3.90.190.10">
    <property type="entry name" value="Protein tyrosine phosphatase superfamily"/>
    <property type="match status" value="1"/>
</dbReference>
<dbReference type="AlphaFoldDB" id="A0A0N5A8I0"/>
<keyword evidence="4" id="KW-1185">Reference proteome</keyword>
<dbReference type="PROSITE" id="PS50056">
    <property type="entry name" value="TYR_PHOSPHATASE_2"/>
    <property type="match status" value="1"/>
</dbReference>
<dbReference type="PANTHER" id="PTHR46163">
    <property type="entry name" value="TYROSINE-PROTEIN PHOSPHATASE-RELATED"/>
    <property type="match status" value="1"/>
</dbReference>
<organism evidence="4 5">
    <name type="scientific">Syphacia muris</name>
    <dbReference type="NCBI Taxonomy" id="451379"/>
    <lineage>
        <taxon>Eukaryota</taxon>
        <taxon>Metazoa</taxon>
        <taxon>Ecdysozoa</taxon>
        <taxon>Nematoda</taxon>
        <taxon>Chromadorea</taxon>
        <taxon>Rhabditida</taxon>
        <taxon>Spirurina</taxon>
        <taxon>Oxyuridomorpha</taxon>
        <taxon>Oxyuroidea</taxon>
        <taxon>Oxyuridae</taxon>
        <taxon>Syphacia</taxon>
    </lineage>
</organism>
<feature type="compositionally biased region" description="Basic and acidic residues" evidence="1">
    <location>
        <begin position="14"/>
        <end position="24"/>
    </location>
</feature>
<proteinExistence type="predicted"/>
<dbReference type="CDD" id="cd00047">
    <property type="entry name" value="PTPc"/>
    <property type="match status" value="1"/>
</dbReference>